<dbReference type="EMBL" id="GAIX01012582">
    <property type="protein sequence ID" value="JAA79978.1"/>
    <property type="molecule type" value="Transcribed_RNA"/>
</dbReference>
<dbReference type="AlphaFoldDB" id="S4NWE4"/>
<evidence type="ECO:0000313" key="2">
    <source>
        <dbReference type="EMBL" id="JAA79978.1"/>
    </source>
</evidence>
<keyword evidence="1" id="KW-1133">Transmembrane helix</keyword>
<feature type="non-terminal residue" evidence="2">
    <location>
        <position position="93"/>
    </location>
</feature>
<feature type="transmembrane region" description="Helical" evidence="1">
    <location>
        <begin position="64"/>
        <end position="85"/>
    </location>
</feature>
<feature type="transmembrane region" description="Helical" evidence="1">
    <location>
        <begin position="20"/>
        <end position="43"/>
    </location>
</feature>
<keyword evidence="1" id="KW-0812">Transmembrane</keyword>
<reference evidence="2" key="1">
    <citation type="journal article" date="2013" name="BMC Genomics">
        <title>Unscrambling butterfly oogenesis.</title>
        <authorList>
            <person name="Carter J.M."/>
            <person name="Baker S.C."/>
            <person name="Pink R."/>
            <person name="Carter D.R."/>
            <person name="Collins A."/>
            <person name="Tomlin J."/>
            <person name="Gibbs M."/>
            <person name="Breuker C.J."/>
        </authorList>
    </citation>
    <scope>NUCLEOTIDE SEQUENCE</scope>
    <source>
        <tissue evidence="2">Ovary</tissue>
    </source>
</reference>
<evidence type="ECO:0000256" key="1">
    <source>
        <dbReference type="SAM" id="Phobius"/>
    </source>
</evidence>
<proteinExistence type="predicted"/>
<keyword evidence="1" id="KW-0472">Membrane</keyword>
<protein>
    <submittedName>
        <fullName evidence="2">Uncharacterized protein</fullName>
    </submittedName>
</protein>
<reference evidence="2" key="2">
    <citation type="submission" date="2013-05" db="EMBL/GenBank/DDBJ databases">
        <authorList>
            <person name="Carter J.-M."/>
            <person name="Baker S.C."/>
            <person name="Pink R."/>
            <person name="Carter D.R.F."/>
            <person name="Collins A."/>
            <person name="Tomlin J."/>
            <person name="Gibbs M."/>
            <person name="Breuker C.J."/>
        </authorList>
    </citation>
    <scope>NUCLEOTIDE SEQUENCE</scope>
    <source>
        <tissue evidence="2">Ovary</tissue>
    </source>
</reference>
<sequence length="93" mass="9909">MLFLGLDNVTKLTRLGALGLGAALTVPASCMSVTLACFIKVLSFCFKLGVSHCLGDIHFEGVSFILLSIPFSFLTVVVDSVVRLISIDSDFVP</sequence>
<accession>S4NWE4</accession>
<name>S4NWE4_9NEOP</name>
<organism evidence="2">
    <name type="scientific">Pararge aegeria</name>
    <name type="common">speckled wood butterfly</name>
    <dbReference type="NCBI Taxonomy" id="116150"/>
    <lineage>
        <taxon>Eukaryota</taxon>
        <taxon>Metazoa</taxon>
        <taxon>Ecdysozoa</taxon>
        <taxon>Arthropoda</taxon>
        <taxon>Hexapoda</taxon>
        <taxon>Insecta</taxon>
        <taxon>Pterygota</taxon>
        <taxon>Neoptera</taxon>
        <taxon>Endopterygota</taxon>
        <taxon>Lepidoptera</taxon>
        <taxon>Glossata</taxon>
        <taxon>Ditrysia</taxon>
        <taxon>Papilionoidea</taxon>
        <taxon>Nymphalidae</taxon>
        <taxon>Satyrinae</taxon>
        <taxon>Satyrini</taxon>
        <taxon>Parargina</taxon>
        <taxon>Pararge</taxon>
    </lineage>
</organism>